<dbReference type="GO" id="GO:0016020">
    <property type="term" value="C:membrane"/>
    <property type="evidence" value="ECO:0000318"/>
    <property type="project" value="GO_Central"/>
</dbReference>
<dbReference type="Gramene" id="mRNA:HanXRQr2_Chr03g0094801">
    <property type="protein sequence ID" value="CDS:HanXRQr2_Chr03g0094801.1"/>
    <property type="gene ID" value="HanXRQr2_Chr03g0094801"/>
</dbReference>
<dbReference type="AlphaFoldDB" id="A0A9K3JES7"/>
<accession>A0A9K3JES7</accession>
<keyword evidence="3" id="KW-1185">Reference proteome</keyword>
<evidence type="ECO:0000256" key="1">
    <source>
        <dbReference type="SAM" id="Phobius"/>
    </source>
</evidence>
<dbReference type="Proteomes" id="UP000215914">
    <property type="component" value="Unassembled WGS sequence"/>
</dbReference>
<reference evidence="2" key="1">
    <citation type="journal article" date="2017" name="Nature">
        <title>The sunflower genome provides insights into oil metabolism, flowering and Asterid evolution.</title>
        <authorList>
            <person name="Badouin H."/>
            <person name="Gouzy J."/>
            <person name="Grassa C.J."/>
            <person name="Murat F."/>
            <person name="Staton S.E."/>
            <person name="Cottret L."/>
            <person name="Lelandais-Briere C."/>
            <person name="Owens G.L."/>
            <person name="Carrere S."/>
            <person name="Mayjonade B."/>
            <person name="Legrand L."/>
            <person name="Gill N."/>
            <person name="Kane N.C."/>
            <person name="Bowers J.E."/>
            <person name="Hubner S."/>
            <person name="Bellec A."/>
            <person name="Berard A."/>
            <person name="Berges H."/>
            <person name="Blanchet N."/>
            <person name="Boniface M.C."/>
            <person name="Brunel D."/>
            <person name="Catrice O."/>
            <person name="Chaidir N."/>
            <person name="Claudel C."/>
            <person name="Donnadieu C."/>
            <person name="Faraut T."/>
            <person name="Fievet G."/>
            <person name="Helmstetter N."/>
            <person name="King M."/>
            <person name="Knapp S.J."/>
            <person name="Lai Z."/>
            <person name="Le Paslier M.C."/>
            <person name="Lippi Y."/>
            <person name="Lorenzon L."/>
            <person name="Mandel J.R."/>
            <person name="Marage G."/>
            <person name="Marchand G."/>
            <person name="Marquand E."/>
            <person name="Bret-Mestries E."/>
            <person name="Morien E."/>
            <person name="Nambeesan S."/>
            <person name="Nguyen T."/>
            <person name="Pegot-Espagnet P."/>
            <person name="Pouilly N."/>
            <person name="Raftis F."/>
            <person name="Sallet E."/>
            <person name="Schiex T."/>
            <person name="Thomas J."/>
            <person name="Vandecasteele C."/>
            <person name="Vares D."/>
            <person name="Vear F."/>
            <person name="Vautrin S."/>
            <person name="Crespi M."/>
            <person name="Mangin B."/>
            <person name="Burke J.M."/>
            <person name="Salse J."/>
            <person name="Munos S."/>
            <person name="Vincourt P."/>
            <person name="Rieseberg L.H."/>
            <person name="Langlade N.B."/>
        </authorList>
    </citation>
    <scope>NUCLEOTIDE SEQUENCE</scope>
    <source>
        <tissue evidence="2">Leaves</tissue>
    </source>
</reference>
<reference evidence="2" key="2">
    <citation type="submission" date="2020-06" db="EMBL/GenBank/DDBJ databases">
        <title>Helianthus annuus Genome sequencing and assembly Release 2.</title>
        <authorList>
            <person name="Gouzy J."/>
            <person name="Langlade N."/>
            <person name="Munos S."/>
        </authorList>
    </citation>
    <scope>NUCLEOTIDE SEQUENCE</scope>
    <source>
        <tissue evidence="2">Leaves</tissue>
    </source>
</reference>
<keyword evidence="1" id="KW-0472">Membrane</keyword>
<evidence type="ECO:0000313" key="3">
    <source>
        <dbReference type="Proteomes" id="UP000215914"/>
    </source>
</evidence>
<dbReference type="PANTHER" id="PTHR33133">
    <property type="entry name" value="OS08G0107100 PROTEIN-RELATED"/>
    <property type="match status" value="1"/>
</dbReference>
<sequence>MVHDLTNRFDQMTYVGAFNNLGEILLVKLLSMAVSSIFLVATVSSSSEAYTAKVLGPKDIFLKIKKSWRKPIVTSFYMILLTLGIALFYTLSIGITSILVVNSWAVWLVGATTLSIPLCYFYVATLWMVSLIVSVLEDGSTGLKAIGRASELMKGKRLQASLMMVLFAIAYGLTVMMAKFLTISNRSLTAELAITIPLRNRLYSLLKLFMFVVYTVSYHEWKTSHEEKEGKGFYLPLATGDVYVDTYLWTRLDST</sequence>
<name>A0A9K3JES7_HELAN</name>
<feature type="transmembrane region" description="Helical" evidence="1">
    <location>
        <begin position="104"/>
        <end position="137"/>
    </location>
</feature>
<dbReference type="EMBL" id="MNCJ02000318">
    <property type="protein sequence ID" value="KAF5813145.1"/>
    <property type="molecule type" value="Genomic_DNA"/>
</dbReference>
<keyword evidence="1" id="KW-0812">Transmembrane</keyword>
<keyword evidence="1" id="KW-1133">Transmembrane helix</keyword>
<evidence type="ECO:0000313" key="2">
    <source>
        <dbReference type="EMBL" id="KAF5813145.1"/>
    </source>
</evidence>
<comment type="caution">
    <text evidence="2">The sequence shown here is derived from an EMBL/GenBank/DDBJ whole genome shotgun (WGS) entry which is preliminary data.</text>
</comment>
<dbReference type="PANTHER" id="PTHR33133:SF39">
    <property type="entry name" value="ABC TRANSPORTER PERMEASE"/>
    <property type="match status" value="1"/>
</dbReference>
<proteinExistence type="predicted"/>
<organism evidence="2 3">
    <name type="scientific">Helianthus annuus</name>
    <name type="common">Common sunflower</name>
    <dbReference type="NCBI Taxonomy" id="4232"/>
    <lineage>
        <taxon>Eukaryota</taxon>
        <taxon>Viridiplantae</taxon>
        <taxon>Streptophyta</taxon>
        <taxon>Embryophyta</taxon>
        <taxon>Tracheophyta</taxon>
        <taxon>Spermatophyta</taxon>
        <taxon>Magnoliopsida</taxon>
        <taxon>eudicotyledons</taxon>
        <taxon>Gunneridae</taxon>
        <taxon>Pentapetalae</taxon>
        <taxon>asterids</taxon>
        <taxon>campanulids</taxon>
        <taxon>Asterales</taxon>
        <taxon>Asteraceae</taxon>
        <taxon>Asteroideae</taxon>
        <taxon>Heliantheae alliance</taxon>
        <taxon>Heliantheae</taxon>
        <taxon>Helianthus</taxon>
    </lineage>
</organism>
<feature type="transmembrane region" description="Helical" evidence="1">
    <location>
        <begin position="158"/>
        <end position="182"/>
    </location>
</feature>
<feature type="transmembrane region" description="Helical" evidence="1">
    <location>
        <begin position="72"/>
        <end position="98"/>
    </location>
</feature>
<gene>
    <name evidence="2" type="ORF">HanXRQr2_Chr03g0094801</name>
</gene>
<protein>
    <submittedName>
        <fullName evidence="2">Uncharacterized protein</fullName>
    </submittedName>
</protein>
<feature type="transmembrane region" description="Helical" evidence="1">
    <location>
        <begin position="29"/>
        <end position="51"/>
    </location>
</feature>